<sequence length="207" mass="20895">MEKGDILIQGAAGEILVGVAVGSLAAWGTELTALTLLTVDNITINGATIVSDTGAIGFGSENLTTTGTIAGVNVTSGENPGHTHTGMSLSGIDISDDTNLAVTSPVTLTDDTVGLDQSSVDHGSIGGLGDDDHTIYSLVDGTRAFSGVVVGVDPTASNHLATKEYVDSAISFIEEFFLTDTASGIGSYFNMVDQSTGEAESSDSTGS</sequence>
<name>A0A0F8WFD4_9ZZZZ</name>
<protein>
    <submittedName>
        <fullName evidence="1">Uncharacterized protein</fullName>
    </submittedName>
</protein>
<proteinExistence type="predicted"/>
<accession>A0A0F8WFD4</accession>
<gene>
    <name evidence="1" type="ORF">LCGC14_3075940</name>
</gene>
<feature type="non-terminal residue" evidence="1">
    <location>
        <position position="207"/>
    </location>
</feature>
<dbReference type="EMBL" id="LAZR01065565">
    <property type="protein sequence ID" value="KKK55298.1"/>
    <property type="molecule type" value="Genomic_DNA"/>
</dbReference>
<evidence type="ECO:0000313" key="1">
    <source>
        <dbReference type="EMBL" id="KKK55298.1"/>
    </source>
</evidence>
<comment type="caution">
    <text evidence="1">The sequence shown here is derived from an EMBL/GenBank/DDBJ whole genome shotgun (WGS) entry which is preliminary data.</text>
</comment>
<organism evidence="1">
    <name type="scientific">marine sediment metagenome</name>
    <dbReference type="NCBI Taxonomy" id="412755"/>
    <lineage>
        <taxon>unclassified sequences</taxon>
        <taxon>metagenomes</taxon>
        <taxon>ecological metagenomes</taxon>
    </lineage>
</organism>
<reference evidence="1" key="1">
    <citation type="journal article" date="2015" name="Nature">
        <title>Complex archaea that bridge the gap between prokaryotes and eukaryotes.</title>
        <authorList>
            <person name="Spang A."/>
            <person name="Saw J.H."/>
            <person name="Jorgensen S.L."/>
            <person name="Zaremba-Niedzwiedzka K."/>
            <person name="Martijn J."/>
            <person name="Lind A.E."/>
            <person name="van Eijk R."/>
            <person name="Schleper C."/>
            <person name="Guy L."/>
            <person name="Ettema T.J."/>
        </authorList>
    </citation>
    <scope>NUCLEOTIDE SEQUENCE</scope>
</reference>
<dbReference type="AlphaFoldDB" id="A0A0F8WFD4"/>